<comment type="caution">
    <text evidence="6">The sequence shown here is derived from an EMBL/GenBank/DDBJ whole genome shotgun (WGS) entry which is preliminary data.</text>
</comment>
<dbReference type="GO" id="GO:0055085">
    <property type="term" value="P:transmembrane transport"/>
    <property type="evidence" value="ECO:0007669"/>
    <property type="project" value="UniProtKB-ARBA"/>
</dbReference>
<keyword evidence="4 6" id="KW-0067">ATP-binding</keyword>
<protein>
    <submittedName>
        <fullName evidence="6">Oligopeptide transport ATP-binding protein OppF</fullName>
    </submittedName>
</protein>
<dbReference type="SUPFAM" id="SSF52540">
    <property type="entry name" value="P-loop containing nucleoside triphosphate hydrolases"/>
    <property type="match status" value="1"/>
</dbReference>
<keyword evidence="3" id="KW-0547">Nucleotide-binding</keyword>
<gene>
    <name evidence="6" type="primary">oppF_60</name>
    <name evidence="6" type="ORF">SDC9_134465</name>
</gene>
<dbReference type="EMBL" id="VSSQ01035201">
    <property type="protein sequence ID" value="MPM87369.1"/>
    <property type="molecule type" value="Genomic_DNA"/>
</dbReference>
<reference evidence="6" key="1">
    <citation type="submission" date="2019-08" db="EMBL/GenBank/DDBJ databases">
        <authorList>
            <person name="Kucharzyk K."/>
            <person name="Murdoch R.W."/>
            <person name="Higgins S."/>
            <person name="Loffler F."/>
        </authorList>
    </citation>
    <scope>NUCLEOTIDE SEQUENCE</scope>
</reference>
<dbReference type="InterPro" id="IPR027417">
    <property type="entry name" value="P-loop_NTPase"/>
</dbReference>
<dbReference type="InterPro" id="IPR003593">
    <property type="entry name" value="AAA+_ATPase"/>
</dbReference>
<dbReference type="AlphaFoldDB" id="A0A645DDP8"/>
<dbReference type="CDD" id="cd03257">
    <property type="entry name" value="ABC_NikE_OppD_transporters"/>
    <property type="match status" value="1"/>
</dbReference>
<feature type="domain" description="ABC transporter" evidence="5">
    <location>
        <begin position="1"/>
        <end position="227"/>
    </location>
</feature>
<dbReference type="SMART" id="SM00382">
    <property type="entry name" value="AAA"/>
    <property type="match status" value="1"/>
</dbReference>
<dbReference type="PROSITE" id="PS50893">
    <property type="entry name" value="ABC_TRANSPORTER_2"/>
    <property type="match status" value="1"/>
</dbReference>
<dbReference type="Pfam" id="PF00005">
    <property type="entry name" value="ABC_tran"/>
    <property type="match status" value="1"/>
</dbReference>
<dbReference type="GO" id="GO:0016887">
    <property type="term" value="F:ATP hydrolysis activity"/>
    <property type="evidence" value="ECO:0007669"/>
    <property type="project" value="InterPro"/>
</dbReference>
<accession>A0A645DDP8</accession>
<evidence type="ECO:0000259" key="5">
    <source>
        <dbReference type="PROSITE" id="PS50893"/>
    </source>
</evidence>
<dbReference type="PROSITE" id="PS00211">
    <property type="entry name" value="ABC_TRANSPORTER_1"/>
    <property type="match status" value="1"/>
</dbReference>
<keyword evidence="2" id="KW-0813">Transport</keyword>
<evidence type="ECO:0000313" key="6">
    <source>
        <dbReference type="EMBL" id="MPM87369.1"/>
    </source>
</evidence>
<evidence type="ECO:0000256" key="1">
    <source>
        <dbReference type="ARBA" id="ARBA00005417"/>
    </source>
</evidence>
<evidence type="ECO:0000256" key="2">
    <source>
        <dbReference type="ARBA" id="ARBA00022448"/>
    </source>
</evidence>
<dbReference type="Gene3D" id="3.40.50.300">
    <property type="entry name" value="P-loop containing nucleotide triphosphate hydrolases"/>
    <property type="match status" value="1"/>
</dbReference>
<dbReference type="InterPro" id="IPR050319">
    <property type="entry name" value="ABC_transp_ATP-bind"/>
</dbReference>
<comment type="similarity">
    <text evidence="1">Belongs to the ABC transporter superfamily.</text>
</comment>
<dbReference type="PANTHER" id="PTHR43776:SF7">
    <property type="entry name" value="D,D-DIPEPTIDE TRANSPORT ATP-BINDING PROTEIN DDPF-RELATED"/>
    <property type="match status" value="1"/>
</dbReference>
<organism evidence="6">
    <name type="scientific">bioreactor metagenome</name>
    <dbReference type="NCBI Taxonomy" id="1076179"/>
    <lineage>
        <taxon>unclassified sequences</taxon>
        <taxon>metagenomes</taxon>
        <taxon>ecological metagenomes</taxon>
    </lineage>
</organism>
<dbReference type="GO" id="GO:0005524">
    <property type="term" value="F:ATP binding"/>
    <property type="evidence" value="ECO:0007669"/>
    <property type="project" value="UniProtKB-KW"/>
</dbReference>
<dbReference type="PANTHER" id="PTHR43776">
    <property type="entry name" value="TRANSPORT ATP-BINDING PROTEIN"/>
    <property type="match status" value="1"/>
</dbReference>
<evidence type="ECO:0000256" key="3">
    <source>
        <dbReference type="ARBA" id="ARBA00022741"/>
    </source>
</evidence>
<proteinExistence type="inferred from homology"/>
<name>A0A645DDP8_9ZZZZ</name>
<dbReference type="InterPro" id="IPR003439">
    <property type="entry name" value="ABC_transporter-like_ATP-bd"/>
</dbReference>
<sequence length="239" mass="26187">MRVLNGVSTRIMPGETLGVVGESGSGKSTLAKAVVGINKASAGRILFNGTDLATIPRSELRTLRRQIQLIPQDPYSSLNPRRTIAQTISEAIDPARSDVKANRERVAFWLGQVRLDEDTADRYPHEFSGGQRQRIAIARALAVEPTLVIADEVTSALDVSVQAEILTLIDKLRTELKMTMMFISHNLDVVYQVSDTILVLNHGDVIEQGPVDRVYRSPQDPYTRILLDSVPGGPGFDIG</sequence>
<evidence type="ECO:0000256" key="4">
    <source>
        <dbReference type="ARBA" id="ARBA00022840"/>
    </source>
</evidence>
<dbReference type="InterPro" id="IPR017871">
    <property type="entry name" value="ABC_transporter-like_CS"/>
</dbReference>